<gene>
    <name evidence="2" type="ORF">GCM10010345_08190</name>
</gene>
<reference evidence="3" key="1">
    <citation type="journal article" date="2019" name="Int. J. Syst. Evol. Microbiol.">
        <title>The Global Catalogue of Microorganisms (GCM) 10K type strain sequencing project: providing services to taxonomists for standard genome sequencing and annotation.</title>
        <authorList>
            <consortium name="The Broad Institute Genomics Platform"/>
            <consortium name="The Broad Institute Genome Sequencing Center for Infectious Disease"/>
            <person name="Wu L."/>
            <person name="Ma J."/>
        </authorList>
    </citation>
    <scope>NUCLEOTIDE SEQUENCE [LARGE SCALE GENOMIC DNA]</scope>
    <source>
        <strain evidence="3">JCM 4733</strain>
    </source>
</reference>
<evidence type="ECO:0000256" key="1">
    <source>
        <dbReference type="SAM" id="Phobius"/>
    </source>
</evidence>
<keyword evidence="1" id="KW-0472">Membrane</keyword>
<organism evidence="2 3">
    <name type="scientific">Streptomyces canarius</name>
    <dbReference type="NCBI Taxonomy" id="285453"/>
    <lineage>
        <taxon>Bacteria</taxon>
        <taxon>Bacillati</taxon>
        <taxon>Actinomycetota</taxon>
        <taxon>Actinomycetes</taxon>
        <taxon>Kitasatosporales</taxon>
        <taxon>Streptomycetaceae</taxon>
        <taxon>Streptomyces</taxon>
    </lineage>
</organism>
<dbReference type="EMBL" id="BMVN01000002">
    <property type="protein sequence ID" value="GHA06033.1"/>
    <property type="molecule type" value="Genomic_DNA"/>
</dbReference>
<name>A0ABQ3CDX6_9ACTN</name>
<sequence length="104" mass="10248">MVCALATGFALVGPRQADHIATLVSALVAVAGLGIAVWAVVSTVPGRRSVQVSDTGGARARGAGSAVSGAVISIRNSAETIEVRNSGAVDAADDGEATSGVRQF</sequence>
<accession>A0ABQ3CDX6</accession>
<comment type="caution">
    <text evidence="2">The sequence shown here is derived from an EMBL/GenBank/DDBJ whole genome shotgun (WGS) entry which is preliminary data.</text>
</comment>
<evidence type="ECO:0008006" key="4">
    <source>
        <dbReference type="Google" id="ProtNLM"/>
    </source>
</evidence>
<dbReference type="Proteomes" id="UP000653644">
    <property type="component" value="Unassembled WGS sequence"/>
</dbReference>
<evidence type="ECO:0000313" key="3">
    <source>
        <dbReference type="Proteomes" id="UP000653644"/>
    </source>
</evidence>
<feature type="transmembrane region" description="Helical" evidence="1">
    <location>
        <begin position="27"/>
        <end position="44"/>
    </location>
</feature>
<evidence type="ECO:0000313" key="2">
    <source>
        <dbReference type="EMBL" id="GHA06033.1"/>
    </source>
</evidence>
<protein>
    <recommendedName>
        <fullName evidence="4">NfeD-like C-terminal domain-containing protein</fullName>
    </recommendedName>
</protein>
<keyword evidence="1" id="KW-1133">Transmembrane helix</keyword>
<proteinExistence type="predicted"/>
<keyword evidence="3" id="KW-1185">Reference proteome</keyword>
<keyword evidence="1" id="KW-0812">Transmembrane</keyword>